<evidence type="ECO:0000313" key="1">
    <source>
        <dbReference type="EMBL" id="SVA82493.1"/>
    </source>
</evidence>
<evidence type="ECO:0008006" key="2">
    <source>
        <dbReference type="Google" id="ProtNLM"/>
    </source>
</evidence>
<protein>
    <recommendedName>
        <fullName evidence="2">Molybdenum cofactor biosynthesis protein MoaE</fullName>
    </recommendedName>
</protein>
<accession>A0A381Z0Z4</accession>
<name>A0A381Z0Z4_9ZZZZ</name>
<dbReference type="SUPFAM" id="SSF54690">
    <property type="entry name" value="Molybdopterin synthase subunit MoaE"/>
    <property type="match status" value="1"/>
</dbReference>
<dbReference type="AlphaFoldDB" id="A0A381Z0Z4"/>
<dbReference type="InterPro" id="IPR036563">
    <property type="entry name" value="MoaE_sf"/>
</dbReference>
<organism evidence="1">
    <name type="scientific">marine metagenome</name>
    <dbReference type="NCBI Taxonomy" id="408172"/>
    <lineage>
        <taxon>unclassified sequences</taxon>
        <taxon>metagenomes</taxon>
        <taxon>ecological metagenomes</taxon>
    </lineage>
</organism>
<reference evidence="1" key="1">
    <citation type="submission" date="2018-05" db="EMBL/GenBank/DDBJ databases">
        <authorList>
            <person name="Lanie J.A."/>
            <person name="Ng W.-L."/>
            <person name="Kazmierczak K.M."/>
            <person name="Andrzejewski T.M."/>
            <person name="Davidsen T.M."/>
            <person name="Wayne K.J."/>
            <person name="Tettelin H."/>
            <person name="Glass J.I."/>
            <person name="Rusch D."/>
            <person name="Podicherti R."/>
            <person name="Tsui H.-C.T."/>
            <person name="Winkler M.E."/>
        </authorList>
    </citation>
    <scope>NUCLEOTIDE SEQUENCE</scope>
</reference>
<sequence length="148" mass="15734">MSAQLFAIVDKPIDATALAALVAGPTSGAICTFEGAVRNHTDDQVTTHLEYEAFTGMAEAIFAQIAAAAGERSAITGMAIHHRVGRLEVGEVSVVVTVAAEHRDAAFEACRFAIDQLKMSAPIWKKEFSADGSYWVEGPAADRGPRCR</sequence>
<dbReference type="GO" id="GO:0006777">
    <property type="term" value="P:Mo-molybdopterin cofactor biosynthetic process"/>
    <property type="evidence" value="ECO:0007669"/>
    <property type="project" value="InterPro"/>
</dbReference>
<dbReference type="EMBL" id="UINC01019479">
    <property type="protein sequence ID" value="SVA82493.1"/>
    <property type="molecule type" value="Genomic_DNA"/>
</dbReference>
<proteinExistence type="predicted"/>
<dbReference type="PANTHER" id="PTHR23404">
    <property type="entry name" value="MOLYBDOPTERIN SYNTHASE RELATED"/>
    <property type="match status" value="1"/>
</dbReference>
<dbReference type="Pfam" id="PF02391">
    <property type="entry name" value="MoaE"/>
    <property type="match status" value="1"/>
</dbReference>
<dbReference type="CDD" id="cd00756">
    <property type="entry name" value="MoaE"/>
    <property type="match status" value="1"/>
</dbReference>
<dbReference type="InterPro" id="IPR003448">
    <property type="entry name" value="Mopterin_biosynth_MoaE"/>
</dbReference>
<gene>
    <name evidence="1" type="ORF">METZ01_LOCUS135347</name>
</gene>
<dbReference type="Gene3D" id="3.90.1170.40">
    <property type="entry name" value="Molybdopterin biosynthesis MoaE subunit"/>
    <property type="match status" value="1"/>
</dbReference>